<feature type="transmembrane region" description="Helical" evidence="6">
    <location>
        <begin position="289"/>
        <end position="311"/>
    </location>
</feature>
<evidence type="ECO:0000256" key="6">
    <source>
        <dbReference type="SAM" id="Phobius"/>
    </source>
</evidence>
<evidence type="ECO:0000256" key="1">
    <source>
        <dbReference type="ARBA" id="ARBA00004651"/>
    </source>
</evidence>
<evidence type="ECO:0000259" key="7">
    <source>
        <dbReference type="Pfam" id="PF03772"/>
    </source>
</evidence>
<keyword evidence="2" id="KW-1003">Cell membrane</keyword>
<reference evidence="9 10" key="1">
    <citation type="submission" date="2019-01" db="EMBL/GenBank/DDBJ databases">
        <title>Genome sequencing of strain FW100M-2.</title>
        <authorList>
            <person name="Heo J."/>
            <person name="Kim S.-J."/>
            <person name="Kim J.-S."/>
            <person name="Hong S.-B."/>
            <person name="Kwon S.-W."/>
        </authorList>
    </citation>
    <scope>NUCLEOTIDE SEQUENCE [LARGE SCALE GENOMIC DNA]</scope>
    <source>
        <strain evidence="9 10">FW100M-2</strain>
    </source>
</reference>
<dbReference type="OrthoDB" id="9761531at2"/>
<proteinExistence type="predicted"/>
<evidence type="ECO:0000256" key="4">
    <source>
        <dbReference type="ARBA" id="ARBA00022989"/>
    </source>
</evidence>
<feature type="domain" description="DUF4131" evidence="8">
    <location>
        <begin position="50"/>
        <end position="218"/>
    </location>
</feature>
<accession>A0A4P6EUN1</accession>
<dbReference type="Proteomes" id="UP000293568">
    <property type="component" value="Chromosome"/>
</dbReference>
<evidence type="ECO:0000256" key="5">
    <source>
        <dbReference type="ARBA" id="ARBA00023136"/>
    </source>
</evidence>
<sequence>MPYGGFFVVYQQAYRTGGEKMRIINRRPLVWFAVSWLAGASCAASLTGMGIVFAGLAVTAVLAALAIGKAATWRLAVMCLLAYGLASGERLWADARNVTAFTGLAESADPLQTSPASVSGTIVSPVEVDGDIAQFRAKLSSARVGSEAGARRLSETVLVRVRLKEQPQQEIAAAWQRGEQVQIAGELQQPAAQSNIGGFDYRRYLRSQGIHWLLQVQGTGAVHAAPGPAWTAAALLGRIDNARAWLGSRVDKLYPADQAGYMKGLVLGIREDLDPDQYGQFARLGLTHILAISGLHVAVFVYAFGGLLRLLRFTRCNLA</sequence>
<keyword evidence="10" id="KW-1185">Reference proteome</keyword>
<dbReference type="PANTHER" id="PTHR30619:SF7">
    <property type="entry name" value="BETA-LACTAMASE DOMAIN PROTEIN"/>
    <property type="match status" value="1"/>
</dbReference>
<name>A0A4P6EUN1_9BACL</name>
<dbReference type="KEGG" id="pprt:ET464_08095"/>
<dbReference type="AlphaFoldDB" id="A0A4P6EUN1"/>
<evidence type="ECO:0000259" key="8">
    <source>
        <dbReference type="Pfam" id="PF13567"/>
    </source>
</evidence>
<keyword evidence="3 6" id="KW-0812">Transmembrane</keyword>
<evidence type="ECO:0000313" key="9">
    <source>
        <dbReference type="EMBL" id="QAY66376.1"/>
    </source>
</evidence>
<dbReference type="Pfam" id="PF03772">
    <property type="entry name" value="Competence"/>
    <property type="match status" value="1"/>
</dbReference>
<feature type="domain" description="ComEC/Rec2-related protein" evidence="7">
    <location>
        <begin position="265"/>
        <end position="311"/>
    </location>
</feature>
<dbReference type="GO" id="GO:0005886">
    <property type="term" value="C:plasma membrane"/>
    <property type="evidence" value="ECO:0007669"/>
    <property type="project" value="UniProtKB-SubCell"/>
</dbReference>
<evidence type="ECO:0000256" key="3">
    <source>
        <dbReference type="ARBA" id="ARBA00022692"/>
    </source>
</evidence>
<keyword evidence="5 6" id="KW-0472">Membrane</keyword>
<dbReference type="InterPro" id="IPR025405">
    <property type="entry name" value="DUF4131"/>
</dbReference>
<dbReference type="PANTHER" id="PTHR30619">
    <property type="entry name" value="DNA INTERNALIZATION/COMPETENCE PROTEIN COMEC/REC2"/>
    <property type="match status" value="1"/>
</dbReference>
<keyword evidence="4 6" id="KW-1133">Transmembrane helix</keyword>
<protein>
    <submittedName>
        <fullName evidence="9">DUF4131 domain-containing protein</fullName>
    </submittedName>
</protein>
<dbReference type="InterPro" id="IPR052159">
    <property type="entry name" value="Competence_DNA_uptake"/>
</dbReference>
<dbReference type="InterPro" id="IPR004477">
    <property type="entry name" value="ComEC_N"/>
</dbReference>
<comment type="subcellular location">
    <subcellularLocation>
        <location evidence="1">Cell membrane</location>
        <topology evidence="1">Multi-pass membrane protein</topology>
    </subcellularLocation>
</comment>
<organism evidence="9 10">
    <name type="scientific">Paenibacillus protaetiae</name>
    <dbReference type="NCBI Taxonomy" id="2509456"/>
    <lineage>
        <taxon>Bacteria</taxon>
        <taxon>Bacillati</taxon>
        <taxon>Bacillota</taxon>
        <taxon>Bacilli</taxon>
        <taxon>Bacillales</taxon>
        <taxon>Paenibacillaceae</taxon>
        <taxon>Paenibacillus</taxon>
    </lineage>
</organism>
<dbReference type="Pfam" id="PF13567">
    <property type="entry name" value="DUF4131"/>
    <property type="match status" value="1"/>
</dbReference>
<dbReference type="EMBL" id="CP035492">
    <property type="protein sequence ID" value="QAY66376.1"/>
    <property type="molecule type" value="Genomic_DNA"/>
</dbReference>
<gene>
    <name evidence="9" type="ORF">ET464_08095</name>
</gene>
<evidence type="ECO:0000313" key="10">
    <source>
        <dbReference type="Proteomes" id="UP000293568"/>
    </source>
</evidence>
<evidence type="ECO:0000256" key="2">
    <source>
        <dbReference type="ARBA" id="ARBA00022475"/>
    </source>
</evidence>